<feature type="compositionally biased region" description="Acidic residues" evidence="1">
    <location>
        <begin position="245"/>
        <end position="260"/>
    </location>
</feature>
<evidence type="ECO:0000256" key="1">
    <source>
        <dbReference type="SAM" id="MobiDB-lite"/>
    </source>
</evidence>
<feature type="compositionally biased region" description="Low complexity" evidence="1">
    <location>
        <begin position="52"/>
        <end position="68"/>
    </location>
</feature>
<feature type="region of interest" description="Disordered" evidence="1">
    <location>
        <begin position="901"/>
        <end position="958"/>
    </location>
</feature>
<protein>
    <submittedName>
        <fullName evidence="2">Uncharacterized protein</fullName>
    </submittedName>
</protein>
<dbReference type="AlphaFoldDB" id="A0A6A5QMP2"/>
<feature type="compositionally biased region" description="Basic and acidic residues" evidence="1">
    <location>
        <begin position="491"/>
        <end position="509"/>
    </location>
</feature>
<feature type="compositionally biased region" description="Polar residues" evidence="1">
    <location>
        <begin position="675"/>
        <end position="686"/>
    </location>
</feature>
<sequence>MPTPRNVPSRTSQRRPSLQDESPVRTRPGRGGKPATTQPDQPEFLPSNPSPTKLNSTSTRKTTRSASNMSARSFEVAPEVYASYEEPLLMVFGISPEFFDGLKKHHGKLPRERKSIVSSFPQRDLTPDEEGSESDSDEDSVDESEVEEHPVAHAAPRGRGRGGRGARGGRARGGRGRGRGRGGRPRGGLTRADSPARSRISRNAAPMVRLGGLIEEHDDGSPIYGASPNSSSNEDPPATHAIIDSADEDENALEDEDSDLEVCRKMIGLQEASATTESSAPPGSQGSFIRDTNRPTAAPKPEPEPGPSVKKSKTLAVPKISLVRQSGSQTPRESASTPAESAVPKLLRPEDDILSDFDLPEPWIDDLPPPIEAECEDRADYLLQTRFKPMVDVQDVIASLTKFPVSQRSTENLYALAENTQNILRQWQDQYLVLDARTAPHMHPAKKACNGGRIPMAPDVYEVIKEADLYGYTYDPKKPPEAQDPWGQRPGAEKSGGRELRTRRNRDQLDSALASEEEDYEDNDGRPAKRQRRATRKFDGSDAGTGVSTPKKHNGWGGARKKGVSRFLNNASETPEPESRPTKRARTAASNLLHQRIQEMRENSQIASSGEDESSAMDGDDYSDANVKRGRPAGSKNVARRSDYGVKKGPRKKASETITPVPSAHGPNAPPPVLQSMSEGQGQFTLDAQPLSEPPPLVANSAETVFQALPQPSAVHEVTAAQPDMYNTPDAYMHNNYDDETMPVGGSRRKPRVKSEKRSHSMTVWWAERKARKKEQEERNGTPSKGPDSRPGSSHSRRGGRVSTASATAGVSSATPSEPARRASMQYTEPPYHASAEAYSLHQSQPPTAPSPLYMYAPAPPPPPSHPMLLQYSPLAALPSGSYPFPVPPLLGAQYGSRALAPAPLQHQHQQQAPSYPSPYGPQSPVGPRPRSSDQPPRTGPPALAPAPSQHFGSYAPLSVGRDIPFKVMIPGQPPGESPRQGR</sequence>
<feature type="compositionally biased region" description="Acidic residues" evidence="1">
    <location>
        <begin position="127"/>
        <end position="146"/>
    </location>
</feature>
<dbReference type="OrthoDB" id="4115400at2759"/>
<feature type="region of interest" description="Disordered" evidence="1">
    <location>
        <begin position="716"/>
        <end position="866"/>
    </location>
</feature>
<feature type="compositionally biased region" description="Basic residues" evidence="1">
    <location>
        <begin position="156"/>
        <end position="184"/>
    </location>
</feature>
<feature type="compositionally biased region" description="Pro residues" evidence="1">
    <location>
        <begin position="916"/>
        <end position="928"/>
    </location>
</feature>
<feature type="compositionally biased region" description="Low complexity" evidence="1">
    <location>
        <begin position="901"/>
        <end position="915"/>
    </location>
</feature>
<evidence type="ECO:0000313" key="2">
    <source>
        <dbReference type="EMBL" id="KAF1916602.1"/>
    </source>
</evidence>
<feature type="compositionally biased region" description="Polar residues" evidence="1">
    <location>
        <begin position="1"/>
        <end position="20"/>
    </location>
</feature>
<dbReference type="Proteomes" id="UP000800096">
    <property type="component" value="Unassembled WGS sequence"/>
</dbReference>
<organism evidence="2 3">
    <name type="scientific">Ampelomyces quisqualis</name>
    <name type="common">Powdery mildew agent</name>
    <dbReference type="NCBI Taxonomy" id="50730"/>
    <lineage>
        <taxon>Eukaryota</taxon>
        <taxon>Fungi</taxon>
        <taxon>Dikarya</taxon>
        <taxon>Ascomycota</taxon>
        <taxon>Pezizomycotina</taxon>
        <taxon>Dothideomycetes</taxon>
        <taxon>Pleosporomycetidae</taxon>
        <taxon>Pleosporales</taxon>
        <taxon>Pleosporineae</taxon>
        <taxon>Phaeosphaeriaceae</taxon>
        <taxon>Ampelomyces</taxon>
    </lineage>
</organism>
<proteinExistence type="predicted"/>
<feature type="compositionally biased region" description="Acidic residues" evidence="1">
    <location>
        <begin position="610"/>
        <end position="623"/>
    </location>
</feature>
<feature type="compositionally biased region" description="Basic residues" evidence="1">
    <location>
        <begin position="550"/>
        <end position="564"/>
    </location>
</feature>
<feature type="compositionally biased region" description="Polar residues" evidence="1">
    <location>
        <begin position="323"/>
        <end position="339"/>
    </location>
</feature>
<feature type="region of interest" description="Disordered" evidence="1">
    <location>
        <begin position="100"/>
        <end position="342"/>
    </location>
</feature>
<feature type="compositionally biased region" description="Polar residues" evidence="1">
    <location>
        <begin position="272"/>
        <end position="287"/>
    </location>
</feature>
<feature type="region of interest" description="Disordered" evidence="1">
    <location>
        <begin position="474"/>
        <end position="704"/>
    </location>
</feature>
<feature type="region of interest" description="Disordered" evidence="1">
    <location>
        <begin position="1"/>
        <end position="73"/>
    </location>
</feature>
<keyword evidence="3" id="KW-1185">Reference proteome</keyword>
<evidence type="ECO:0000313" key="3">
    <source>
        <dbReference type="Proteomes" id="UP000800096"/>
    </source>
</evidence>
<reference evidence="2" key="1">
    <citation type="journal article" date="2020" name="Stud. Mycol.">
        <title>101 Dothideomycetes genomes: a test case for predicting lifestyles and emergence of pathogens.</title>
        <authorList>
            <person name="Haridas S."/>
            <person name="Albert R."/>
            <person name="Binder M."/>
            <person name="Bloem J."/>
            <person name="Labutti K."/>
            <person name="Salamov A."/>
            <person name="Andreopoulos B."/>
            <person name="Baker S."/>
            <person name="Barry K."/>
            <person name="Bills G."/>
            <person name="Bluhm B."/>
            <person name="Cannon C."/>
            <person name="Castanera R."/>
            <person name="Culley D."/>
            <person name="Daum C."/>
            <person name="Ezra D."/>
            <person name="Gonzalez J."/>
            <person name="Henrissat B."/>
            <person name="Kuo A."/>
            <person name="Liang C."/>
            <person name="Lipzen A."/>
            <person name="Lutzoni F."/>
            <person name="Magnuson J."/>
            <person name="Mondo S."/>
            <person name="Nolan M."/>
            <person name="Ohm R."/>
            <person name="Pangilinan J."/>
            <person name="Park H.-J."/>
            <person name="Ramirez L."/>
            <person name="Alfaro M."/>
            <person name="Sun H."/>
            <person name="Tritt A."/>
            <person name="Yoshinaga Y."/>
            <person name="Zwiers L.-H."/>
            <person name="Turgeon B."/>
            <person name="Goodwin S."/>
            <person name="Spatafora J."/>
            <person name="Crous P."/>
            <person name="Grigoriev I."/>
        </authorList>
    </citation>
    <scope>NUCLEOTIDE SEQUENCE</scope>
    <source>
        <strain evidence="2">HMLAC05119</strain>
    </source>
</reference>
<feature type="compositionally biased region" description="Low complexity" evidence="1">
    <location>
        <begin position="801"/>
        <end position="815"/>
    </location>
</feature>
<gene>
    <name evidence="2" type="ORF">BDU57DRAFT_516808</name>
</gene>
<dbReference type="EMBL" id="ML979135">
    <property type="protein sequence ID" value="KAF1916602.1"/>
    <property type="molecule type" value="Genomic_DNA"/>
</dbReference>
<name>A0A6A5QMP2_AMPQU</name>
<accession>A0A6A5QMP2</accession>